<evidence type="ECO:0000313" key="11">
    <source>
        <dbReference type="EMBL" id="KAJ8966240.1"/>
    </source>
</evidence>
<dbReference type="InterPro" id="IPR011527">
    <property type="entry name" value="ABC1_TM_dom"/>
</dbReference>
<dbReference type="Pfam" id="PF00664">
    <property type="entry name" value="ABC_membrane"/>
    <property type="match status" value="1"/>
</dbReference>
<dbReference type="SUPFAM" id="SSF90123">
    <property type="entry name" value="ABC transporter transmembrane region"/>
    <property type="match status" value="1"/>
</dbReference>
<dbReference type="PROSITE" id="PS00211">
    <property type="entry name" value="ABC_TRANSPORTER_1"/>
    <property type="match status" value="1"/>
</dbReference>
<comment type="subcellular location">
    <subcellularLocation>
        <location evidence="1">Membrane</location>
        <topology evidence="1">Multi-pass membrane protein</topology>
    </subcellularLocation>
</comment>
<dbReference type="Gene3D" id="3.40.50.300">
    <property type="entry name" value="P-loop containing nucleotide triphosphate hydrolases"/>
    <property type="match status" value="1"/>
</dbReference>
<evidence type="ECO:0000259" key="10">
    <source>
        <dbReference type="PROSITE" id="PS50929"/>
    </source>
</evidence>
<dbReference type="GO" id="GO:0016887">
    <property type="term" value="F:ATP hydrolysis activity"/>
    <property type="evidence" value="ECO:0007669"/>
    <property type="project" value="InterPro"/>
</dbReference>
<feature type="domain" description="ABC transporter" evidence="9">
    <location>
        <begin position="136"/>
        <end position="367"/>
    </location>
</feature>
<keyword evidence="7 8" id="KW-0472">Membrane</keyword>
<evidence type="ECO:0000256" key="6">
    <source>
        <dbReference type="ARBA" id="ARBA00022989"/>
    </source>
</evidence>
<dbReference type="InterPro" id="IPR050173">
    <property type="entry name" value="ABC_transporter_C-like"/>
</dbReference>
<evidence type="ECO:0000256" key="4">
    <source>
        <dbReference type="ARBA" id="ARBA00022741"/>
    </source>
</evidence>
<dbReference type="InterPro" id="IPR036640">
    <property type="entry name" value="ABC1_TM_sf"/>
</dbReference>
<proteinExistence type="predicted"/>
<dbReference type="Proteomes" id="UP001162156">
    <property type="component" value="Unassembled WGS sequence"/>
</dbReference>
<dbReference type="PROSITE" id="PS50893">
    <property type="entry name" value="ABC_TRANSPORTER_2"/>
    <property type="match status" value="1"/>
</dbReference>
<evidence type="ECO:0000313" key="12">
    <source>
        <dbReference type="Proteomes" id="UP001162156"/>
    </source>
</evidence>
<dbReference type="FunFam" id="3.40.50.300:FF:000163">
    <property type="entry name" value="Multidrug resistance-associated protein member 4"/>
    <property type="match status" value="1"/>
</dbReference>
<protein>
    <recommendedName>
        <fullName evidence="13">ABC transporter domain-containing protein</fullName>
    </recommendedName>
</protein>
<keyword evidence="3 8" id="KW-0812">Transmembrane</keyword>
<dbReference type="SMART" id="SM00382">
    <property type="entry name" value="AAA"/>
    <property type="match status" value="1"/>
</dbReference>
<dbReference type="CDD" id="cd03244">
    <property type="entry name" value="ABCC_MRP_domain2"/>
    <property type="match status" value="1"/>
</dbReference>
<feature type="domain" description="ABC transmembrane type-1" evidence="10">
    <location>
        <begin position="1"/>
        <end position="87"/>
    </location>
</feature>
<dbReference type="SUPFAM" id="SSF52540">
    <property type="entry name" value="P-loop containing nucleoside triphosphate hydrolases"/>
    <property type="match status" value="1"/>
</dbReference>
<keyword evidence="12" id="KW-1185">Reference proteome</keyword>
<evidence type="ECO:0000256" key="1">
    <source>
        <dbReference type="ARBA" id="ARBA00004141"/>
    </source>
</evidence>
<dbReference type="GO" id="GO:0016020">
    <property type="term" value="C:membrane"/>
    <property type="evidence" value="ECO:0007669"/>
    <property type="project" value="UniProtKB-SubCell"/>
</dbReference>
<reference evidence="11" key="1">
    <citation type="journal article" date="2023" name="Insect Mol. Biol.">
        <title>Genome sequencing provides insights into the evolution of gene families encoding plant cell wall-degrading enzymes in longhorned beetles.</title>
        <authorList>
            <person name="Shin N.R."/>
            <person name="Okamura Y."/>
            <person name="Kirsch R."/>
            <person name="Pauchet Y."/>
        </authorList>
    </citation>
    <scope>NUCLEOTIDE SEQUENCE</scope>
    <source>
        <strain evidence="11">RBIC_L_NR</strain>
    </source>
</reference>
<comment type="caution">
    <text evidence="11">The sequence shown here is derived from an EMBL/GenBank/DDBJ whole genome shotgun (WGS) entry which is preliminary data.</text>
</comment>
<dbReference type="InterPro" id="IPR017871">
    <property type="entry name" value="ABC_transporter-like_CS"/>
</dbReference>
<dbReference type="InterPro" id="IPR003439">
    <property type="entry name" value="ABC_transporter-like_ATP-bd"/>
</dbReference>
<dbReference type="GO" id="GO:0140359">
    <property type="term" value="F:ABC-type transporter activity"/>
    <property type="evidence" value="ECO:0007669"/>
    <property type="project" value="InterPro"/>
</dbReference>
<dbReference type="AlphaFoldDB" id="A0AAV8ZLP3"/>
<accession>A0AAV8ZLP3</accession>
<keyword evidence="5" id="KW-0067">ATP-binding</keyword>
<name>A0AAV8ZLP3_9CUCU</name>
<gene>
    <name evidence="11" type="ORF">NQ314_003655</name>
</gene>
<evidence type="ECO:0000256" key="8">
    <source>
        <dbReference type="SAM" id="Phobius"/>
    </source>
</evidence>
<feature type="transmembrane region" description="Helical" evidence="8">
    <location>
        <begin position="33"/>
        <end position="52"/>
    </location>
</feature>
<organism evidence="11 12">
    <name type="scientific">Rhamnusium bicolor</name>
    <dbReference type="NCBI Taxonomy" id="1586634"/>
    <lineage>
        <taxon>Eukaryota</taxon>
        <taxon>Metazoa</taxon>
        <taxon>Ecdysozoa</taxon>
        <taxon>Arthropoda</taxon>
        <taxon>Hexapoda</taxon>
        <taxon>Insecta</taxon>
        <taxon>Pterygota</taxon>
        <taxon>Neoptera</taxon>
        <taxon>Endopterygota</taxon>
        <taxon>Coleoptera</taxon>
        <taxon>Polyphaga</taxon>
        <taxon>Cucujiformia</taxon>
        <taxon>Chrysomeloidea</taxon>
        <taxon>Cerambycidae</taxon>
        <taxon>Lepturinae</taxon>
        <taxon>Rhagiini</taxon>
        <taxon>Rhamnusium</taxon>
    </lineage>
</organism>
<dbReference type="Gene3D" id="1.20.1560.10">
    <property type="entry name" value="ABC transporter type 1, transmembrane domain"/>
    <property type="match status" value="1"/>
</dbReference>
<evidence type="ECO:0008006" key="13">
    <source>
        <dbReference type="Google" id="ProtNLM"/>
    </source>
</evidence>
<dbReference type="PROSITE" id="PS50929">
    <property type="entry name" value="ABC_TM1F"/>
    <property type="match status" value="1"/>
</dbReference>
<dbReference type="InterPro" id="IPR003593">
    <property type="entry name" value="AAA+_ATPase"/>
</dbReference>
<dbReference type="InterPro" id="IPR027417">
    <property type="entry name" value="P-loop_NTPase"/>
</dbReference>
<dbReference type="GO" id="GO:0005524">
    <property type="term" value="F:ATP binding"/>
    <property type="evidence" value="ECO:0007669"/>
    <property type="project" value="UniProtKB-KW"/>
</dbReference>
<evidence type="ECO:0000256" key="2">
    <source>
        <dbReference type="ARBA" id="ARBA00022448"/>
    </source>
</evidence>
<dbReference type="EMBL" id="JANEYF010001038">
    <property type="protein sequence ID" value="KAJ8966240.1"/>
    <property type="molecule type" value="Genomic_DNA"/>
</dbReference>
<keyword evidence="6 8" id="KW-1133">Transmembrane helix</keyword>
<dbReference type="PANTHER" id="PTHR24223">
    <property type="entry name" value="ATP-BINDING CASSETTE SUB-FAMILY C"/>
    <property type="match status" value="1"/>
</dbReference>
<evidence type="ECO:0000256" key="3">
    <source>
        <dbReference type="ARBA" id="ARBA00022692"/>
    </source>
</evidence>
<keyword evidence="4" id="KW-0547">Nucleotide-binding</keyword>
<dbReference type="PANTHER" id="PTHR24223:SF448">
    <property type="entry name" value="FI20146P1-RELATED"/>
    <property type="match status" value="1"/>
</dbReference>
<dbReference type="Pfam" id="PF00005">
    <property type="entry name" value="ABC_tran"/>
    <property type="match status" value="1"/>
</dbReference>
<evidence type="ECO:0000259" key="9">
    <source>
        <dbReference type="PROSITE" id="PS50893"/>
    </source>
</evidence>
<keyword evidence="2" id="KW-0813">Transport</keyword>
<evidence type="ECO:0000256" key="7">
    <source>
        <dbReference type="ARBA" id="ARBA00023136"/>
    </source>
</evidence>
<sequence>MLLFLIDFKLLFFFQLLLNLVGAIIVVGFIEPYLLIPTFLMVTVFYFIRKVYLQTSRNVKRLEGITRSPVFAHLNATLQGLPTIRCYYGSAVGLGITQCIGLSGLIQWGMRQSAELENQMTSVERVLEFTRIEHEPDLESVKLLKLEKFIAINLNLVIEPKEKVGIVGRTGAGKSSLIATLFRLAYYEGQILIDNLDISVLGLHDLRRKISIIPQEPVLFSGTLRYNLDPFNEHNDEAMLAALFDVETKSAMTYGMACLDHMMSEGGINLSVGQRQMVCLARAILRNNIILVMDEATANVDAQTDKFIQSTIRTKFANCTVLTIAHRLHTVMDSDRVLVMDAGVAVEFDIPHLLLQNRNSYLSEMVKRTGPGMAETLKRVARESYEVREKRI</sequence>
<evidence type="ECO:0000256" key="5">
    <source>
        <dbReference type="ARBA" id="ARBA00022840"/>
    </source>
</evidence>